<keyword evidence="3" id="KW-1185">Reference proteome</keyword>
<proteinExistence type="predicted"/>
<feature type="region of interest" description="Disordered" evidence="1">
    <location>
        <begin position="1"/>
        <end position="35"/>
    </location>
</feature>
<dbReference type="OrthoDB" id="3119724at2759"/>
<protein>
    <submittedName>
        <fullName evidence="2">Uncharacterized protein</fullName>
    </submittedName>
</protein>
<gene>
    <name evidence="2" type="ORF">BDN70DRAFT_902130</name>
</gene>
<dbReference type="Proteomes" id="UP000807469">
    <property type="component" value="Unassembled WGS sequence"/>
</dbReference>
<evidence type="ECO:0000313" key="2">
    <source>
        <dbReference type="EMBL" id="KAF9470411.1"/>
    </source>
</evidence>
<accession>A0A9P5YKG2</accession>
<reference evidence="2" key="1">
    <citation type="submission" date="2020-11" db="EMBL/GenBank/DDBJ databases">
        <authorList>
            <consortium name="DOE Joint Genome Institute"/>
            <person name="Ahrendt S."/>
            <person name="Riley R."/>
            <person name="Andreopoulos W."/>
            <person name="Labutti K."/>
            <person name="Pangilinan J."/>
            <person name="Ruiz-Duenas F.J."/>
            <person name="Barrasa J.M."/>
            <person name="Sanchez-Garcia M."/>
            <person name="Camarero S."/>
            <person name="Miyauchi S."/>
            <person name="Serrano A."/>
            <person name="Linde D."/>
            <person name="Babiker R."/>
            <person name="Drula E."/>
            <person name="Ayuso-Fernandez I."/>
            <person name="Pacheco R."/>
            <person name="Padilla G."/>
            <person name="Ferreira P."/>
            <person name="Barriuso J."/>
            <person name="Kellner H."/>
            <person name="Castanera R."/>
            <person name="Alfaro M."/>
            <person name="Ramirez L."/>
            <person name="Pisabarro A.G."/>
            <person name="Kuo A."/>
            <person name="Tritt A."/>
            <person name="Lipzen A."/>
            <person name="He G."/>
            <person name="Yan M."/>
            <person name="Ng V."/>
            <person name="Cullen D."/>
            <person name="Martin F."/>
            <person name="Rosso M.-N."/>
            <person name="Henrissat B."/>
            <person name="Hibbett D."/>
            <person name="Martinez A.T."/>
            <person name="Grigoriev I.V."/>
        </authorList>
    </citation>
    <scope>NUCLEOTIDE SEQUENCE</scope>
    <source>
        <strain evidence="2">CIRM-BRFM 674</strain>
    </source>
</reference>
<name>A0A9P5YKG2_9AGAR</name>
<organism evidence="2 3">
    <name type="scientific">Pholiota conissans</name>
    <dbReference type="NCBI Taxonomy" id="109636"/>
    <lineage>
        <taxon>Eukaryota</taxon>
        <taxon>Fungi</taxon>
        <taxon>Dikarya</taxon>
        <taxon>Basidiomycota</taxon>
        <taxon>Agaricomycotina</taxon>
        <taxon>Agaricomycetes</taxon>
        <taxon>Agaricomycetidae</taxon>
        <taxon>Agaricales</taxon>
        <taxon>Agaricineae</taxon>
        <taxon>Strophariaceae</taxon>
        <taxon>Pholiota</taxon>
    </lineage>
</organism>
<dbReference type="AlphaFoldDB" id="A0A9P5YKG2"/>
<dbReference type="EMBL" id="MU156016">
    <property type="protein sequence ID" value="KAF9470411.1"/>
    <property type="molecule type" value="Genomic_DNA"/>
</dbReference>
<evidence type="ECO:0000256" key="1">
    <source>
        <dbReference type="SAM" id="MobiDB-lite"/>
    </source>
</evidence>
<evidence type="ECO:0000313" key="3">
    <source>
        <dbReference type="Proteomes" id="UP000807469"/>
    </source>
</evidence>
<sequence>MNARLSCGPRETTVDVPTPQAPRSSSKVSLEPDADLGGGVRWRSAASPLLPDQAFLNPQLILGVNAMIAASVPTLPQRPPMSILCETSLVSIGEDSSYTWRRYQHDGYLREDTRSNIYYSAPASPNHQSHVPAALIQSCSNSKGSVPSTSPAPLLTQELLDVGEEALSAYDAMRLKSAPSPPEIFVPNPFSTLSAEELEDYYAAAVDVQNALDLRKSVVKADIGDTLQDIMPKLSLYLRDDAVLDVVSHELRLIIETCSNRSIELNMYGLEYRRHFLPQHNQSILEKHRGLFSALRNALVEKNYAQEVAHIFFEDPSAVVENRLPPFGTSQR</sequence>
<comment type="caution">
    <text evidence="2">The sequence shown here is derived from an EMBL/GenBank/DDBJ whole genome shotgun (WGS) entry which is preliminary data.</text>
</comment>